<dbReference type="PROSITE" id="PS50026">
    <property type="entry name" value="EGF_3"/>
    <property type="match status" value="1"/>
</dbReference>
<dbReference type="Gene3D" id="2.120.10.30">
    <property type="entry name" value="TolB, C-terminal domain"/>
    <property type="match status" value="2"/>
</dbReference>
<comment type="caution">
    <text evidence="11">Lacks conserved residue(s) required for the propagation of feature annotation.</text>
</comment>
<keyword evidence="9" id="KW-0675">Receptor</keyword>
<feature type="disulfide bond" evidence="12">
    <location>
        <begin position="784"/>
        <end position="802"/>
    </location>
</feature>
<feature type="disulfide bond" evidence="11">
    <location>
        <begin position="102"/>
        <end position="112"/>
    </location>
</feature>
<dbReference type="InterPro" id="IPR023415">
    <property type="entry name" value="LDLR_class-A_CS"/>
</dbReference>
<dbReference type="SUPFAM" id="SSF57184">
    <property type="entry name" value="Growth factor receptor domain"/>
    <property type="match status" value="1"/>
</dbReference>
<dbReference type="SMART" id="SM00192">
    <property type="entry name" value="LDLa"/>
    <property type="match status" value="4"/>
</dbReference>
<dbReference type="InterPro" id="IPR049883">
    <property type="entry name" value="NOTCH1_EGF-like"/>
</dbReference>
<feature type="repeat" description="LDL-receptor class B" evidence="13">
    <location>
        <begin position="227"/>
        <end position="269"/>
    </location>
</feature>
<feature type="disulfide bond" evidence="12">
    <location>
        <begin position="824"/>
        <end position="842"/>
    </location>
</feature>
<dbReference type="SUPFAM" id="SSF63825">
    <property type="entry name" value="YWTD domain"/>
    <property type="match status" value="2"/>
</dbReference>
<protein>
    <recommendedName>
        <fullName evidence="14">EGF-like domain-containing protein</fullName>
    </recommendedName>
</protein>
<dbReference type="PROSITE" id="PS00010">
    <property type="entry name" value="ASX_HYDROXYL"/>
    <property type="match status" value="1"/>
</dbReference>
<dbReference type="CDD" id="cd00054">
    <property type="entry name" value="EGF_CA"/>
    <property type="match status" value="1"/>
</dbReference>
<comment type="subcellular location">
    <subcellularLocation>
        <location evidence="1">Membrane</location>
        <topology evidence="1">Single-pass membrane protein</topology>
    </subcellularLocation>
</comment>
<dbReference type="Pfam" id="PF00057">
    <property type="entry name" value="Ldl_recept_a"/>
    <property type="match status" value="4"/>
</dbReference>
<evidence type="ECO:0000256" key="13">
    <source>
        <dbReference type="PROSITE-ProRule" id="PRU00461"/>
    </source>
</evidence>
<keyword evidence="3" id="KW-0254">Endocytosis</keyword>
<evidence type="ECO:0000256" key="5">
    <source>
        <dbReference type="ARBA" id="ARBA00022737"/>
    </source>
</evidence>
<dbReference type="Pfam" id="PF07645">
    <property type="entry name" value="EGF_CA"/>
    <property type="match status" value="1"/>
</dbReference>
<dbReference type="Gene3D" id="4.10.400.10">
    <property type="entry name" value="Low-density Lipoprotein Receptor"/>
    <property type="match status" value="4"/>
</dbReference>
<dbReference type="SMART" id="SM00135">
    <property type="entry name" value="LY"/>
    <property type="match status" value="10"/>
</dbReference>
<dbReference type="InterPro" id="IPR002172">
    <property type="entry name" value="LDrepeatLR_classA_rpt"/>
</dbReference>
<organism evidence="15 16">
    <name type="scientific">Cordylochernes scorpioides</name>
    <dbReference type="NCBI Taxonomy" id="51811"/>
    <lineage>
        <taxon>Eukaryota</taxon>
        <taxon>Metazoa</taxon>
        <taxon>Ecdysozoa</taxon>
        <taxon>Arthropoda</taxon>
        <taxon>Chelicerata</taxon>
        <taxon>Arachnida</taxon>
        <taxon>Pseudoscorpiones</taxon>
        <taxon>Cheliferoidea</taxon>
        <taxon>Chernetidae</taxon>
        <taxon>Cordylochernes</taxon>
    </lineage>
</organism>
<evidence type="ECO:0000256" key="12">
    <source>
        <dbReference type="PROSITE-ProRule" id="PRU00124"/>
    </source>
</evidence>
<evidence type="ECO:0000256" key="6">
    <source>
        <dbReference type="ARBA" id="ARBA00022989"/>
    </source>
</evidence>
<gene>
    <name evidence="15" type="ORF">LAZ67_7003153</name>
</gene>
<accession>A0ABY6KQL8</accession>
<feature type="domain" description="EGF-like" evidence="14">
    <location>
        <begin position="98"/>
        <end position="136"/>
    </location>
</feature>
<dbReference type="PROSITE" id="PS50068">
    <property type="entry name" value="LDLRA_2"/>
    <property type="match status" value="4"/>
</dbReference>
<evidence type="ECO:0000256" key="11">
    <source>
        <dbReference type="PROSITE-ProRule" id="PRU00076"/>
    </source>
</evidence>
<dbReference type="PROSITE" id="PS01209">
    <property type="entry name" value="LDLRA_1"/>
    <property type="match status" value="3"/>
</dbReference>
<dbReference type="InterPro" id="IPR036055">
    <property type="entry name" value="LDL_receptor-like_sf"/>
</dbReference>
<evidence type="ECO:0000256" key="4">
    <source>
        <dbReference type="ARBA" id="ARBA00022692"/>
    </source>
</evidence>
<feature type="repeat" description="LDL-receptor class B" evidence="13">
    <location>
        <begin position="496"/>
        <end position="538"/>
    </location>
</feature>
<keyword evidence="8 11" id="KW-1015">Disulfide bond</keyword>
<keyword evidence="2 11" id="KW-0245">EGF-like domain</keyword>
<dbReference type="InterPro" id="IPR000742">
    <property type="entry name" value="EGF"/>
</dbReference>
<evidence type="ECO:0000313" key="16">
    <source>
        <dbReference type="Proteomes" id="UP001235939"/>
    </source>
</evidence>
<feature type="repeat" description="LDL-receptor class B" evidence="13">
    <location>
        <begin position="626"/>
        <end position="668"/>
    </location>
</feature>
<keyword evidence="10" id="KW-0325">Glycoprotein</keyword>
<dbReference type="InterPro" id="IPR009030">
    <property type="entry name" value="Growth_fac_rcpt_cys_sf"/>
</dbReference>
<dbReference type="PANTHER" id="PTHR22722:SF14">
    <property type="entry name" value="MEGALIN, ISOFORM A"/>
    <property type="match status" value="1"/>
</dbReference>
<evidence type="ECO:0000256" key="1">
    <source>
        <dbReference type="ARBA" id="ARBA00004167"/>
    </source>
</evidence>
<evidence type="ECO:0000313" key="15">
    <source>
        <dbReference type="EMBL" id="UYV70471.1"/>
    </source>
</evidence>
<evidence type="ECO:0000256" key="8">
    <source>
        <dbReference type="ARBA" id="ARBA00023157"/>
    </source>
</evidence>
<feature type="disulfide bond" evidence="12">
    <location>
        <begin position="817"/>
        <end position="829"/>
    </location>
</feature>
<dbReference type="SUPFAM" id="SSF57424">
    <property type="entry name" value="LDL receptor-like module"/>
    <property type="match status" value="3"/>
</dbReference>
<feature type="disulfide bond" evidence="12">
    <location>
        <begin position="856"/>
        <end position="868"/>
    </location>
</feature>
<feature type="disulfide bond" evidence="12">
    <location>
        <begin position="836"/>
        <end position="851"/>
    </location>
</feature>
<evidence type="ECO:0000259" key="14">
    <source>
        <dbReference type="PROSITE" id="PS50026"/>
    </source>
</evidence>
<evidence type="ECO:0000256" key="10">
    <source>
        <dbReference type="ARBA" id="ARBA00023180"/>
    </source>
</evidence>
<dbReference type="InterPro" id="IPR000152">
    <property type="entry name" value="EGF-type_Asp/Asn_hydroxyl_site"/>
</dbReference>
<dbReference type="PROSITE" id="PS01187">
    <property type="entry name" value="EGF_CA"/>
    <property type="match status" value="1"/>
</dbReference>
<dbReference type="EMBL" id="CP092869">
    <property type="protein sequence ID" value="UYV70471.1"/>
    <property type="molecule type" value="Genomic_DNA"/>
</dbReference>
<dbReference type="PROSITE" id="PS51120">
    <property type="entry name" value="LDLRB"/>
    <property type="match status" value="3"/>
</dbReference>
<dbReference type="InterPro" id="IPR000033">
    <property type="entry name" value="LDLR_classB_rpt"/>
</dbReference>
<keyword evidence="16" id="KW-1185">Reference proteome</keyword>
<proteinExistence type="predicted"/>
<feature type="disulfide bond" evidence="12">
    <location>
        <begin position="863"/>
        <end position="881"/>
    </location>
</feature>
<evidence type="ECO:0000256" key="9">
    <source>
        <dbReference type="ARBA" id="ARBA00023170"/>
    </source>
</evidence>
<dbReference type="Proteomes" id="UP001235939">
    <property type="component" value="Chromosome 07"/>
</dbReference>
<evidence type="ECO:0000256" key="2">
    <source>
        <dbReference type="ARBA" id="ARBA00022536"/>
    </source>
</evidence>
<reference evidence="15 16" key="1">
    <citation type="submission" date="2022-01" db="EMBL/GenBank/DDBJ databases">
        <title>A chromosomal length assembly of Cordylochernes scorpioides.</title>
        <authorList>
            <person name="Zeh D."/>
            <person name="Zeh J."/>
        </authorList>
    </citation>
    <scope>NUCLEOTIDE SEQUENCE [LARGE SCALE GENOMIC DNA]</scope>
    <source>
        <strain evidence="15">IN4F17</strain>
        <tissue evidence="15">Whole Body</tissue>
    </source>
</reference>
<name>A0ABY6KQL8_9ARAC</name>
<dbReference type="InterPro" id="IPR018097">
    <property type="entry name" value="EGF_Ca-bd_CS"/>
</dbReference>
<dbReference type="PROSITE" id="PS01186">
    <property type="entry name" value="EGF_2"/>
    <property type="match status" value="1"/>
</dbReference>
<dbReference type="Gene3D" id="2.10.25.10">
    <property type="entry name" value="Laminin"/>
    <property type="match status" value="1"/>
</dbReference>
<dbReference type="InterPro" id="IPR011042">
    <property type="entry name" value="6-blade_b-propeller_TolB-like"/>
</dbReference>
<keyword evidence="5" id="KW-0677">Repeat</keyword>
<dbReference type="SMART" id="SM00181">
    <property type="entry name" value="EGF"/>
    <property type="match status" value="4"/>
</dbReference>
<dbReference type="PRINTS" id="PR00261">
    <property type="entry name" value="LDLRECEPTOR"/>
</dbReference>
<keyword evidence="7" id="KW-0472">Membrane</keyword>
<sequence>MIQEPMCYLRNNICVAALITCPETKFLCPLEKACIDKVKLCDGTKDCQDGSDEKEACSSMLCESLSCEYACRASLEGGECYCDVGRKVDPKDGRSCIDLDECAEWGYCDQLCINSPGSYKCSCHTGYTLSSHRHCHADNSSSMRLLFAHHSTIYQIDGEGLVLNPIINTTAASGLDFLYDRNQLFWSDTDTRKIYSLRLDNIRQGPGGIAVNFPWQPVALAVDWVGNKLYVCDALGQKIDLLELDGSRHAILISRNLSSPLDIALDPTAGDGDNIDRAQMDGQDRKTIVNTFLYKASGLAVDYVAKRVVWCDSQLDQIVAVDYTGNSRHAVLRGSTKVPAPSKLALFEDKVFWTDGTRQGVLRANLYNTSGEVVTIYRDRSLLKEPRAIKSFHRLRQPQVANPCGSSNGGCQHMCVVTRSADGFGIGYSCVCNIGYELAPNERACIRVEEFLLYAQQKLVRGVLLNPKTSRYTDAMVPIVSKSARFVGLDFDSRRNYIYYSDVILDVIFRIKTDGTGKENVLASQNEGVEGLALDWISGNLYYIDSRKGTLNVIHVGNFNYRRTLLSRLKRPRAIVVHPNRGYVFYSEWDRPANISRAYLDGTHVMVFRGVLLGWPNGLSIDFDRDRLYWCDALLDHVQHAALDGSDVRTISTPHIKHPFSLVIHSKYLYVTDWRLDAILRMDKDTGENEEIIASVEEGSRLYGIKVFSHDNQRIDNRHPCQVSNAHCEKFCFPVPSANNSLELEARCGCPYGEKLAEDNRTCEADPSSEPPVQACPNSWDFTCNNQRCIPKTWVCDGDDDCLDNSDEMQNCTQTTCTSREFQCTSGRCIPNSFRCDSDNDCGDYSDETGCGNVTCEATEFLCESGRCIPRSWQCDSENDCGDGSDEGDFCCTTGQKEQP</sequence>
<dbReference type="SMART" id="SM00179">
    <property type="entry name" value="EGF_CA"/>
    <property type="match status" value="1"/>
</dbReference>
<dbReference type="InterPro" id="IPR051221">
    <property type="entry name" value="LDLR-related"/>
</dbReference>
<dbReference type="InterPro" id="IPR001881">
    <property type="entry name" value="EGF-like_Ca-bd_dom"/>
</dbReference>
<evidence type="ECO:0000256" key="7">
    <source>
        <dbReference type="ARBA" id="ARBA00023136"/>
    </source>
</evidence>
<dbReference type="PANTHER" id="PTHR22722">
    <property type="entry name" value="LOW-DENSITY LIPOPROTEIN RECEPTOR-RELATED PROTEIN 2-RELATED"/>
    <property type="match status" value="1"/>
</dbReference>
<keyword evidence="6" id="KW-1133">Transmembrane helix</keyword>
<evidence type="ECO:0000256" key="3">
    <source>
        <dbReference type="ARBA" id="ARBA00022583"/>
    </source>
</evidence>
<keyword evidence="4" id="KW-0812">Transmembrane</keyword>
<dbReference type="CDD" id="cd00112">
    <property type="entry name" value="LDLa"/>
    <property type="match status" value="4"/>
</dbReference>